<organism evidence="2 3">
    <name type="scientific">Undibacterium baiyunense</name>
    <dbReference type="NCBI Taxonomy" id="2828731"/>
    <lineage>
        <taxon>Bacteria</taxon>
        <taxon>Pseudomonadati</taxon>
        <taxon>Pseudomonadota</taxon>
        <taxon>Betaproteobacteria</taxon>
        <taxon>Burkholderiales</taxon>
        <taxon>Oxalobacteraceae</taxon>
        <taxon>Undibacterium</taxon>
    </lineage>
</organism>
<feature type="transmembrane region" description="Helical" evidence="1">
    <location>
        <begin position="113"/>
        <end position="131"/>
    </location>
</feature>
<dbReference type="Proteomes" id="UP000680158">
    <property type="component" value="Unassembled WGS sequence"/>
</dbReference>
<evidence type="ECO:0000256" key="1">
    <source>
        <dbReference type="SAM" id="Phobius"/>
    </source>
</evidence>
<accession>A0A941DG14</accession>
<evidence type="ECO:0000313" key="2">
    <source>
        <dbReference type="EMBL" id="MBR7748119.1"/>
    </source>
</evidence>
<dbReference type="InterPro" id="IPR018750">
    <property type="entry name" value="DUF2306_membrane"/>
</dbReference>
<feature type="transmembrane region" description="Helical" evidence="1">
    <location>
        <begin position="7"/>
        <end position="27"/>
    </location>
</feature>
<dbReference type="AlphaFoldDB" id="A0A941DG14"/>
<keyword evidence="3" id="KW-1185">Reference proteome</keyword>
<keyword evidence="1" id="KW-0812">Transmembrane</keyword>
<feature type="transmembrane region" description="Helical" evidence="1">
    <location>
        <begin position="178"/>
        <end position="195"/>
    </location>
</feature>
<feature type="transmembrane region" description="Helical" evidence="1">
    <location>
        <begin position="151"/>
        <end position="172"/>
    </location>
</feature>
<reference evidence="2 3" key="1">
    <citation type="submission" date="2021-04" db="EMBL/GenBank/DDBJ databases">
        <title>novel species isolated from subtropical streams in China.</title>
        <authorList>
            <person name="Lu H."/>
        </authorList>
    </citation>
    <scope>NUCLEOTIDE SEQUENCE [LARGE SCALE GENOMIC DNA]</scope>
    <source>
        <strain evidence="2 3">BYS107W</strain>
    </source>
</reference>
<dbReference type="RefSeq" id="WP_212685464.1">
    <property type="nucleotide sequence ID" value="NZ_JAGSPM010000012.1"/>
</dbReference>
<feature type="transmembrane region" description="Helical" evidence="1">
    <location>
        <begin position="85"/>
        <end position="107"/>
    </location>
</feature>
<feature type="transmembrane region" description="Helical" evidence="1">
    <location>
        <begin position="47"/>
        <end position="65"/>
    </location>
</feature>
<comment type="caution">
    <text evidence="2">The sequence shown here is derived from an EMBL/GenBank/DDBJ whole genome shotgun (WGS) entry which is preliminary data.</text>
</comment>
<name>A0A941DG14_9BURK</name>
<gene>
    <name evidence="2" type="ORF">KDM92_16155</name>
</gene>
<keyword evidence="1" id="KW-0472">Membrane</keyword>
<dbReference type="EMBL" id="JAGSPM010000012">
    <property type="protein sequence ID" value="MBR7748119.1"/>
    <property type="molecule type" value="Genomic_DNA"/>
</dbReference>
<evidence type="ECO:0000313" key="3">
    <source>
        <dbReference type="Proteomes" id="UP000680158"/>
    </source>
</evidence>
<dbReference type="Pfam" id="PF10067">
    <property type="entry name" value="DUF2306"/>
    <property type="match status" value="1"/>
</dbReference>
<proteinExistence type="predicted"/>
<protein>
    <submittedName>
        <fullName evidence="2">DUF2306 domain-containing protein</fullName>
    </submittedName>
</protein>
<sequence length="201" mass="22649">MSKKILYGLMLLMSFAVAAYATIAYAAFPLGSLVHPDMRINFENHRIAVYLHIFASCLALLIGPLQFSKRLRASRQMLHRHLGKIYLGFGVVLGGLSGLLIAVFAYGGLGSNLGFGILAVLWLFTGARAYWAIRRGDVIDHQRWMIRNFSLTLAAVSLRIYLPLSMVFGWPFDLCYPIISWLCWVPNLLIAEWIFNRPLSV</sequence>
<keyword evidence="1" id="KW-1133">Transmembrane helix</keyword>